<dbReference type="GO" id="GO:0000502">
    <property type="term" value="C:proteasome complex"/>
    <property type="evidence" value="ECO:0007669"/>
    <property type="project" value="UniProtKB-KW"/>
</dbReference>
<accession>A0A1G8F283</accession>
<dbReference type="Pfam" id="PF14464">
    <property type="entry name" value="Prok-JAB"/>
    <property type="match status" value="1"/>
</dbReference>
<evidence type="ECO:0000256" key="4">
    <source>
        <dbReference type="ARBA" id="ARBA00022833"/>
    </source>
</evidence>
<dbReference type="GO" id="GO:0006508">
    <property type="term" value="P:proteolysis"/>
    <property type="evidence" value="ECO:0007669"/>
    <property type="project" value="UniProtKB-KW"/>
</dbReference>
<evidence type="ECO:0000313" key="7">
    <source>
        <dbReference type="EMBL" id="SDH76109.1"/>
    </source>
</evidence>
<dbReference type="GO" id="GO:0008235">
    <property type="term" value="F:metalloexopeptidase activity"/>
    <property type="evidence" value="ECO:0007669"/>
    <property type="project" value="TreeGrafter"/>
</dbReference>
<organism evidence="7 8">
    <name type="scientific">Paenibacillus typhae</name>
    <dbReference type="NCBI Taxonomy" id="1174501"/>
    <lineage>
        <taxon>Bacteria</taxon>
        <taxon>Bacillati</taxon>
        <taxon>Bacillota</taxon>
        <taxon>Bacilli</taxon>
        <taxon>Bacillales</taxon>
        <taxon>Paenibacillaceae</taxon>
        <taxon>Paenibacillus</taxon>
    </lineage>
</organism>
<evidence type="ECO:0000256" key="2">
    <source>
        <dbReference type="ARBA" id="ARBA00022723"/>
    </source>
</evidence>
<dbReference type="CDD" id="cd08070">
    <property type="entry name" value="MPN_like"/>
    <property type="match status" value="1"/>
</dbReference>
<dbReference type="GO" id="GO:0008270">
    <property type="term" value="F:zinc ion binding"/>
    <property type="evidence" value="ECO:0007669"/>
    <property type="project" value="TreeGrafter"/>
</dbReference>
<keyword evidence="4" id="KW-0862">Zinc</keyword>
<dbReference type="RefSeq" id="WP_090711142.1">
    <property type="nucleotide sequence ID" value="NZ_CBCSKY010000010.1"/>
</dbReference>
<keyword evidence="7" id="KW-0647">Proteasome</keyword>
<keyword evidence="2" id="KW-0479">Metal-binding</keyword>
<dbReference type="EMBL" id="FNDX01000001">
    <property type="protein sequence ID" value="SDH76109.1"/>
    <property type="molecule type" value="Genomic_DNA"/>
</dbReference>
<dbReference type="OrthoDB" id="9802958at2"/>
<dbReference type="Gene3D" id="3.40.140.10">
    <property type="entry name" value="Cytidine Deaminase, domain 2"/>
    <property type="match status" value="1"/>
</dbReference>
<name>A0A1G8F283_9BACL</name>
<protein>
    <submittedName>
        <fullName evidence="7">Proteasome lid subunit RPN8/RPN11, contains Jab1/MPN metalloenzyme (JAMM) motif</fullName>
    </submittedName>
</protein>
<evidence type="ECO:0000256" key="1">
    <source>
        <dbReference type="ARBA" id="ARBA00022670"/>
    </source>
</evidence>
<keyword evidence="3" id="KW-0378">Hydrolase</keyword>
<sequence length="157" mass="16440">MTAFQGTTPPVWLDSSVQLMLGKHLLTCLPHEACGILLGTAAAGGILISSYVPLSNVAPDPLHAFEPDPREWVKALYSDPAPIGLFHSHPTSPPWPSPADMLGLEALGPEFKVYLIGSPGTGSGPLPVLNGFIISRESTEGKTAAQLLPAALQALLK</sequence>
<evidence type="ECO:0000313" key="8">
    <source>
        <dbReference type="Proteomes" id="UP000199050"/>
    </source>
</evidence>
<keyword evidence="1" id="KW-0645">Protease</keyword>
<evidence type="ECO:0000259" key="6">
    <source>
        <dbReference type="Pfam" id="PF14464"/>
    </source>
</evidence>
<dbReference type="SUPFAM" id="SSF102712">
    <property type="entry name" value="JAB1/MPN domain"/>
    <property type="match status" value="1"/>
</dbReference>
<dbReference type="Proteomes" id="UP000199050">
    <property type="component" value="Unassembled WGS sequence"/>
</dbReference>
<proteinExistence type="predicted"/>
<dbReference type="PANTHER" id="PTHR34858">
    <property type="entry name" value="CYSO-CYSTEINE PEPTIDASE"/>
    <property type="match status" value="1"/>
</dbReference>
<evidence type="ECO:0000256" key="3">
    <source>
        <dbReference type="ARBA" id="ARBA00022801"/>
    </source>
</evidence>
<dbReference type="InterPro" id="IPR028090">
    <property type="entry name" value="JAB_dom_prok"/>
</dbReference>
<dbReference type="AlphaFoldDB" id="A0A1G8F283"/>
<dbReference type="PANTHER" id="PTHR34858:SF1">
    <property type="entry name" value="CYSO-CYSTEINE PEPTIDASE"/>
    <property type="match status" value="1"/>
</dbReference>
<dbReference type="STRING" id="1174501.SAMN05216192_101103"/>
<evidence type="ECO:0000256" key="5">
    <source>
        <dbReference type="ARBA" id="ARBA00023049"/>
    </source>
</evidence>
<feature type="domain" description="JAB" evidence="6">
    <location>
        <begin position="17"/>
        <end position="116"/>
    </location>
</feature>
<dbReference type="InterPro" id="IPR051929">
    <property type="entry name" value="VirAsm_ModProt"/>
</dbReference>
<gene>
    <name evidence="7" type="ORF">SAMN05216192_101103</name>
</gene>
<keyword evidence="8" id="KW-1185">Reference proteome</keyword>
<keyword evidence="5" id="KW-0482">Metalloprotease</keyword>
<reference evidence="8" key="1">
    <citation type="submission" date="2016-10" db="EMBL/GenBank/DDBJ databases">
        <authorList>
            <person name="Varghese N."/>
            <person name="Submissions S."/>
        </authorList>
    </citation>
    <scope>NUCLEOTIDE SEQUENCE [LARGE SCALE GENOMIC DNA]</scope>
    <source>
        <strain evidence="8">CGMCC 1.11012</strain>
    </source>
</reference>